<dbReference type="PANTHER" id="PTHR13696:SF52">
    <property type="entry name" value="PARA FAMILY PROTEIN CT_582"/>
    <property type="match status" value="1"/>
</dbReference>
<feature type="region of interest" description="Disordered" evidence="1">
    <location>
        <begin position="280"/>
        <end position="349"/>
    </location>
</feature>
<evidence type="ECO:0000313" key="4">
    <source>
        <dbReference type="Proteomes" id="UP000189670"/>
    </source>
</evidence>
<evidence type="ECO:0000256" key="1">
    <source>
        <dbReference type="SAM" id="MobiDB-lite"/>
    </source>
</evidence>
<name>A0A1V1P492_9BACT</name>
<dbReference type="InterPro" id="IPR027417">
    <property type="entry name" value="P-loop_NTPase"/>
</dbReference>
<evidence type="ECO:0000259" key="2">
    <source>
        <dbReference type="Pfam" id="PF13614"/>
    </source>
</evidence>
<evidence type="ECO:0000313" key="3">
    <source>
        <dbReference type="EMBL" id="ETR69640.1"/>
    </source>
</evidence>
<feature type="compositionally biased region" description="Low complexity" evidence="1">
    <location>
        <begin position="317"/>
        <end position="328"/>
    </location>
</feature>
<feature type="domain" description="AAA" evidence="2">
    <location>
        <begin position="4"/>
        <end position="182"/>
    </location>
</feature>
<dbReference type="Proteomes" id="UP000189670">
    <property type="component" value="Unassembled WGS sequence"/>
</dbReference>
<dbReference type="PANTHER" id="PTHR13696">
    <property type="entry name" value="P-LOOP CONTAINING NUCLEOSIDE TRIPHOSPHATE HYDROLASE"/>
    <property type="match status" value="1"/>
</dbReference>
<dbReference type="EMBL" id="ATBP01000595">
    <property type="protein sequence ID" value="ETR69640.1"/>
    <property type="molecule type" value="Genomic_DNA"/>
</dbReference>
<dbReference type="AlphaFoldDB" id="A0A1V1P492"/>
<protein>
    <submittedName>
        <fullName evidence="3">Cobyrinic acid ac-diamide synthase</fullName>
    </submittedName>
</protein>
<dbReference type="CDD" id="cd02042">
    <property type="entry name" value="ParAB_family"/>
    <property type="match status" value="1"/>
</dbReference>
<proteinExistence type="predicted"/>
<gene>
    <name evidence="3" type="ORF">OMM_03802</name>
</gene>
<sequence>MRQRRIVFANRKGGCGKTTSAVNVAAGLALAGRKTVLIDCDAQCHASISLGFSPYAEIPTLYDALVDPQKNIQDILTPVNWPKNLFMVPASNQLAAFELEGKRDPETRSRLAKLLMSKGMHQFDYIVIDPPPTVGLLFVKSLIAANEVIIPVQTHFLSMESLAEMVRLVYQVNATVNPDLRIIGILPTFYSRQIRLANNVIQEVKKNFGQDMILPLIRHDFSVAEAPGFKHCIYKHAPESYGADDYATVVERLDGNCSIQFQGRGAKEKKQRCEKSKKMLPGLRKSGNDSIKGQPFGVNDNRPQTKTGKPNHDLRRLTQTKTRTTGSRPQHLQSPRATIRTRPGTRNQI</sequence>
<dbReference type="InterPro" id="IPR050678">
    <property type="entry name" value="DNA_Partitioning_ATPase"/>
</dbReference>
<organism evidence="3 4">
    <name type="scientific">Candidatus Magnetoglobus multicellularis str. Araruama</name>
    <dbReference type="NCBI Taxonomy" id="890399"/>
    <lineage>
        <taxon>Bacteria</taxon>
        <taxon>Pseudomonadati</taxon>
        <taxon>Thermodesulfobacteriota</taxon>
        <taxon>Desulfobacteria</taxon>
        <taxon>Desulfobacterales</taxon>
        <taxon>Desulfobacteraceae</taxon>
        <taxon>Candidatus Magnetoglobus</taxon>
    </lineage>
</organism>
<reference evidence="4" key="1">
    <citation type="submission" date="2012-11" db="EMBL/GenBank/DDBJ databases">
        <authorList>
            <person name="Lucero-Rivera Y.E."/>
            <person name="Tovar-Ramirez D."/>
        </authorList>
    </citation>
    <scope>NUCLEOTIDE SEQUENCE [LARGE SCALE GENOMIC DNA]</scope>
    <source>
        <strain evidence="4">Araruama</strain>
    </source>
</reference>
<dbReference type="InterPro" id="IPR025669">
    <property type="entry name" value="AAA_dom"/>
</dbReference>
<dbReference type="Pfam" id="PF13614">
    <property type="entry name" value="AAA_31"/>
    <property type="match status" value="1"/>
</dbReference>
<accession>A0A1V1P492</accession>
<dbReference type="SUPFAM" id="SSF52540">
    <property type="entry name" value="P-loop containing nucleoside triphosphate hydrolases"/>
    <property type="match status" value="1"/>
</dbReference>
<comment type="caution">
    <text evidence="3">The sequence shown here is derived from an EMBL/GenBank/DDBJ whole genome shotgun (WGS) entry which is preliminary data.</text>
</comment>
<dbReference type="FunFam" id="3.40.50.300:FF:000285">
    <property type="entry name" value="Sporulation initiation inhibitor Soj"/>
    <property type="match status" value="1"/>
</dbReference>
<dbReference type="Gene3D" id="3.40.50.300">
    <property type="entry name" value="P-loop containing nucleotide triphosphate hydrolases"/>
    <property type="match status" value="1"/>
</dbReference>